<keyword evidence="3" id="KW-1185">Reference proteome</keyword>
<dbReference type="eggNOG" id="ENOG502QR4P">
    <property type="taxonomic scope" value="Eukaryota"/>
</dbReference>
<sequence>MNWMDKINEIKNNGPSIADEKEQWEKPSIYKVPSQVTDLNKKAYKPQVISFGPYHNGEENLKLMEEHKYRALVRFLKRCEKSIELLYQRLDIVAQKLKDSYNLLDSIWTNDTP</sequence>
<accession>G7K2W2</accession>
<evidence type="ECO:0000313" key="3">
    <source>
        <dbReference type="Proteomes" id="UP000002051"/>
    </source>
</evidence>
<dbReference type="OMA" id="TRMCVED"/>
<dbReference type="STRING" id="3880.G7K2W2"/>
<dbReference type="HOGENOM" id="CLU_2137207_0_0_1"/>
<dbReference type="Proteomes" id="UP000002051">
    <property type="component" value="Chromosome 5"/>
</dbReference>
<reference evidence="2" key="3">
    <citation type="submission" date="2015-04" db="UniProtKB">
        <authorList>
            <consortium name="EnsemblPlants"/>
        </authorList>
    </citation>
    <scope>IDENTIFICATION</scope>
    <source>
        <strain evidence="2">cv. Jemalong A17</strain>
    </source>
</reference>
<proteinExistence type="predicted"/>
<dbReference type="PaxDb" id="3880-AET00027"/>
<reference evidence="1 3" key="2">
    <citation type="journal article" date="2014" name="BMC Genomics">
        <title>An improved genome release (version Mt4.0) for the model legume Medicago truncatula.</title>
        <authorList>
            <person name="Tang H."/>
            <person name="Krishnakumar V."/>
            <person name="Bidwell S."/>
            <person name="Rosen B."/>
            <person name="Chan A."/>
            <person name="Zhou S."/>
            <person name="Gentzbittel L."/>
            <person name="Childs K.L."/>
            <person name="Yandell M."/>
            <person name="Gundlach H."/>
            <person name="Mayer K.F."/>
            <person name="Schwartz D.C."/>
            <person name="Town C.D."/>
        </authorList>
    </citation>
    <scope>GENOME REANNOTATION</scope>
    <source>
        <strain evidence="2 3">cv. Jemalong A17</strain>
    </source>
</reference>
<organism evidence="1 3">
    <name type="scientific">Medicago truncatula</name>
    <name type="common">Barrel medic</name>
    <name type="synonym">Medicago tribuloides</name>
    <dbReference type="NCBI Taxonomy" id="3880"/>
    <lineage>
        <taxon>Eukaryota</taxon>
        <taxon>Viridiplantae</taxon>
        <taxon>Streptophyta</taxon>
        <taxon>Embryophyta</taxon>
        <taxon>Tracheophyta</taxon>
        <taxon>Spermatophyta</taxon>
        <taxon>Magnoliopsida</taxon>
        <taxon>eudicotyledons</taxon>
        <taxon>Gunneridae</taxon>
        <taxon>Pentapetalae</taxon>
        <taxon>rosids</taxon>
        <taxon>fabids</taxon>
        <taxon>Fabales</taxon>
        <taxon>Fabaceae</taxon>
        <taxon>Papilionoideae</taxon>
        <taxon>50 kb inversion clade</taxon>
        <taxon>NPAAA clade</taxon>
        <taxon>Hologalegina</taxon>
        <taxon>IRL clade</taxon>
        <taxon>Trifolieae</taxon>
        <taxon>Medicago</taxon>
    </lineage>
</organism>
<dbReference type="PANTHER" id="PTHR31170:SF18">
    <property type="entry name" value="(WILD MALAYSIAN BANANA) HYPOTHETICAL PROTEIN"/>
    <property type="match status" value="1"/>
</dbReference>
<dbReference type="EnsemblPlants" id="AET00027">
    <property type="protein sequence ID" value="AET00027"/>
    <property type="gene ID" value="MTR_5g087570"/>
</dbReference>
<dbReference type="EMBL" id="CM001221">
    <property type="protein sequence ID" value="AET00027.1"/>
    <property type="molecule type" value="Genomic_DNA"/>
</dbReference>
<reference evidence="1 3" key="1">
    <citation type="journal article" date="2011" name="Nature">
        <title>The Medicago genome provides insight into the evolution of rhizobial symbioses.</title>
        <authorList>
            <person name="Young N.D."/>
            <person name="Debelle F."/>
            <person name="Oldroyd G.E."/>
            <person name="Geurts R."/>
            <person name="Cannon S.B."/>
            <person name="Udvardi M.K."/>
            <person name="Benedito V.A."/>
            <person name="Mayer K.F."/>
            <person name="Gouzy J."/>
            <person name="Schoof H."/>
            <person name="Van de Peer Y."/>
            <person name="Proost S."/>
            <person name="Cook D.R."/>
            <person name="Meyers B.C."/>
            <person name="Spannagl M."/>
            <person name="Cheung F."/>
            <person name="De Mita S."/>
            <person name="Krishnakumar V."/>
            <person name="Gundlach H."/>
            <person name="Zhou S."/>
            <person name="Mudge J."/>
            <person name="Bharti A.K."/>
            <person name="Murray J.D."/>
            <person name="Naoumkina M.A."/>
            <person name="Rosen B."/>
            <person name="Silverstein K.A."/>
            <person name="Tang H."/>
            <person name="Rombauts S."/>
            <person name="Zhao P.X."/>
            <person name="Zhou P."/>
            <person name="Barbe V."/>
            <person name="Bardou P."/>
            <person name="Bechner M."/>
            <person name="Bellec A."/>
            <person name="Berger A."/>
            <person name="Berges H."/>
            <person name="Bidwell S."/>
            <person name="Bisseling T."/>
            <person name="Choisne N."/>
            <person name="Couloux A."/>
            <person name="Denny R."/>
            <person name="Deshpande S."/>
            <person name="Dai X."/>
            <person name="Doyle J.J."/>
            <person name="Dudez A.M."/>
            <person name="Farmer A.D."/>
            <person name="Fouteau S."/>
            <person name="Franken C."/>
            <person name="Gibelin C."/>
            <person name="Gish J."/>
            <person name="Goldstein S."/>
            <person name="Gonzalez A.J."/>
            <person name="Green P.J."/>
            <person name="Hallab A."/>
            <person name="Hartog M."/>
            <person name="Hua A."/>
            <person name="Humphray S.J."/>
            <person name="Jeong D.H."/>
            <person name="Jing Y."/>
            <person name="Jocker A."/>
            <person name="Kenton S.M."/>
            <person name="Kim D.J."/>
            <person name="Klee K."/>
            <person name="Lai H."/>
            <person name="Lang C."/>
            <person name="Lin S."/>
            <person name="Macmil S.L."/>
            <person name="Magdelenat G."/>
            <person name="Matthews L."/>
            <person name="McCorrison J."/>
            <person name="Monaghan E.L."/>
            <person name="Mun J.H."/>
            <person name="Najar F.Z."/>
            <person name="Nicholson C."/>
            <person name="Noirot C."/>
            <person name="O'Bleness M."/>
            <person name="Paule C.R."/>
            <person name="Poulain J."/>
            <person name="Prion F."/>
            <person name="Qin B."/>
            <person name="Qu C."/>
            <person name="Retzel E.F."/>
            <person name="Riddle C."/>
            <person name="Sallet E."/>
            <person name="Samain S."/>
            <person name="Samson N."/>
            <person name="Sanders I."/>
            <person name="Saurat O."/>
            <person name="Scarpelli C."/>
            <person name="Schiex T."/>
            <person name="Segurens B."/>
            <person name="Severin A.J."/>
            <person name="Sherrier D.J."/>
            <person name="Shi R."/>
            <person name="Sims S."/>
            <person name="Singer S.R."/>
            <person name="Sinharoy S."/>
            <person name="Sterck L."/>
            <person name="Viollet A."/>
            <person name="Wang B.B."/>
            <person name="Wang K."/>
            <person name="Wang M."/>
            <person name="Wang X."/>
            <person name="Warfsmann J."/>
            <person name="Weissenbach J."/>
            <person name="White D.D."/>
            <person name="White J.D."/>
            <person name="Wiley G.B."/>
            <person name="Wincker P."/>
            <person name="Xing Y."/>
            <person name="Yang L."/>
            <person name="Yao Z."/>
            <person name="Ying F."/>
            <person name="Zhai J."/>
            <person name="Zhou L."/>
            <person name="Zuber A."/>
            <person name="Denarie J."/>
            <person name="Dixon R.A."/>
            <person name="May G.D."/>
            <person name="Schwartz D.C."/>
            <person name="Rogers J."/>
            <person name="Quetier F."/>
            <person name="Town C.D."/>
            <person name="Roe B.A."/>
        </authorList>
    </citation>
    <scope>NUCLEOTIDE SEQUENCE [LARGE SCALE GENOMIC DNA]</scope>
    <source>
        <strain evidence="1">A17</strain>
        <strain evidence="2 3">cv. Jemalong A17</strain>
    </source>
</reference>
<dbReference type="Pfam" id="PF03140">
    <property type="entry name" value="DUF247"/>
    <property type="match status" value="1"/>
</dbReference>
<evidence type="ECO:0000313" key="1">
    <source>
        <dbReference type="EMBL" id="AET00027.1"/>
    </source>
</evidence>
<gene>
    <name evidence="1" type="ordered locus">MTR_5g087570</name>
</gene>
<name>G7K2W2_MEDTR</name>
<evidence type="ECO:0000313" key="2">
    <source>
        <dbReference type="EnsemblPlants" id="AET00027"/>
    </source>
</evidence>
<dbReference type="AlphaFoldDB" id="G7K2W2"/>
<dbReference type="PANTHER" id="PTHR31170">
    <property type="entry name" value="BNAC04G53230D PROTEIN"/>
    <property type="match status" value="1"/>
</dbReference>
<dbReference type="InterPro" id="IPR004158">
    <property type="entry name" value="DUF247_pln"/>
</dbReference>
<protein>
    <submittedName>
        <fullName evidence="1">DUF247 domain protein</fullName>
    </submittedName>
</protein>